<keyword evidence="5" id="KW-0547">Nucleotide-binding</keyword>
<evidence type="ECO:0000256" key="9">
    <source>
        <dbReference type="ARBA" id="ARBA00023289"/>
    </source>
</evidence>
<dbReference type="FunFam" id="3.40.50.300:FF:000780">
    <property type="entry name" value="Rho GTPase Rho3"/>
    <property type="match status" value="1"/>
</dbReference>
<dbReference type="SMART" id="SM00174">
    <property type="entry name" value="RHO"/>
    <property type="match status" value="1"/>
</dbReference>
<proteinExistence type="inferred from homology"/>
<dbReference type="SUPFAM" id="SSF52540">
    <property type="entry name" value="P-loop containing nucleoside triphosphate hydrolases"/>
    <property type="match status" value="1"/>
</dbReference>
<dbReference type="GO" id="GO:0007163">
    <property type="term" value="P:establishment or maintenance of cell polarity"/>
    <property type="evidence" value="ECO:0007669"/>
    <property type="project" value="UniProtKB-ARBA"/>
</dbReference>
<dbReference type="EMBL" id="LN483345">
    <property type="protein sequence ID" value="CDZ98666.1"/>
    <property type="molecule type" value="Genomic_DNA"/>
</dbReference>
<evidence type="ECO:0000256" key="4">
    <source>
        <dbReference type="ARBA" id="ARBA00022481"/>
    </source>
</evidence>
<dbReference type="GO" id="GO:0005525">
    <property type="term" value="F:GTP binding"/>
    <property type="evidence" value="ECO:0007669"/>
    <property type="project" value="UniProtKB-KW"/>
</dbReference>
<accession>A0A0F7SI86</accession>
<evidence type="ECO:0000256" key="1">
    <source>
        <dbReference type="ARBA" id="ARBA00004193"/>
    </source>
</evidence>
<dbReference type="SMART" id="SM00175">
    <property type="entry name" value="RAB"/>
    <property type="match status" value="1"/>
</dbReference>
<evidence type="ECO:0000256" key="7">
    <source>
        <dbReference type="ARBA" id="ARBA00023136"/>
    </source>
</evidence>
<evidence type="ECO:0000256" key="6">
    <source>
        <dbReference type="ARBA" id="ARBA00023134"/>
    </source>
</evidence>
<evidence type="ECO:0000256" key="8">
    <source>
        <dbReference type="ARBA" id="ARBA00023288"/>
    </source>
</evidence>
<dbReference type="InterPro" id="IPR027417">
    <property type="entry name" value="P-loop_NTPase"/>
</dbReference>
<comment type="subcellular location">
    <subcellularLocation>
        <location evidence="1">Cell membrane</location>
        <topology evidence="1">Lipid-anchor</topology>
    </subcellularLocation>
</comment>
<dbReference type="PROSITE" id="PS51419">
    <property type="entry name" value="RAB"/>
    <property type="match status" value="1"/>
</dbReference>
<dbReference type="SMART" id="SM00173">
    <property type="entry name" value="RAS"/>
    <property type="match status" value="1"/>
</dbReference>
<protein>
    <recommendedName>
        <fullName evidence="10">GTP-binding protein RHO3</fullName>
    </recommendedName>
</protein>
<dbReference type="Pfam" id="PF00071">
    <property type="entry name" value="Ras"/>
    <property type="match status" value="1"/>
</dbReference>
<name>A0A0F7SI86_PHARH</name>
<reference evidence="11" key="1">
    <citation type="submission" date="2014-08" db="EMBL/GenBank/DDBJ databases">
        <authorList>
            <person name="Sharma Rahul"/>
            <person name="Thines Marco"/>
        </authorList>
    </citation>
    <scope>NUCLEOTIDE SEQUENCE</scope>
</reference>
<dbReference type="PROSITE" id="PS51420">
    <property type="entry name" value="RHO"/>
    <property type="match status" value="1"/>
</dbReference>
<evidence type="ECO:0000313" key="11">
    <source>
        <dbReference type="EMBL" id="CDZ98666.1"/>
    </source>
</evidence>
<keyword evidence="8" id="KW-0449">Lipoprotein</keyword>
<dbReference type="InterPro" id="IPR001806">
    <property type="entry name" value="Small_GTPase"/>
</dbReference>
<keyword evidence="4" id="KW-0488">Methylation</keyword>
<dbReference type="PROSITE" id="PS51421">
    <property type="entry name" value="RAS"/>
    <property type="match status" value="1"/>
</dbReference>
<evidence type="ECO:0000256" key="3">
    <source>
        <dbReference type="ARBA" id="ARBA00022475"/>
    </source>
</evidence>
<organism evidence="11">
    <name type="scientific">Phaffia rhodozyma</name>
    <name type="common">Yeast</name>
    <name type="synonym">Xanthophyllomyces dendrorhous</name>
    <dbReference type="NCBI Taxonomy" id="264483"/>
    <lineage>
        <taxon>Eukaryota</taxon>
        <taxon>Fungi</taxon>
        <taxon>Dikarya</taxon>
        <taxon>Basidiomycota</taxon>
        <taxon>Agaricomycotina</taxon>
        <taxon>Tremellomycetes</taxon>
        <taxon>Cystofilobasidiales</taxon>
        <taxon>Mrakiaceae</taxon>
        <taxon>Phaffia</taxon>
    </lineage>
</organism>
<keyword evidence="7" id="KW-0472">Membrane</keyword>
<dbReference type="AlphaFoldDB" id="A0A0F7SI86"/>
<dbReference type="InterPro" id="IPR003578">
    <property type="entry name" value="Small_GTPase_Rho"/>
</dbReference>
<dbReference type="GO" id="GO:0030036">
    <property type="term" value="P:actin cytoskeleton organization"/>
    <property type="evidence" value="ECO:0007669"/>
    <property type="project" value="UniProtKB-ARBA"/>
</dbReference>
<keyword evidence="9" id="KW-0636">Prenylation</keyword>
<dbReference type="PANTHER" id="PTHR24072">
    <property type="entry name" value="RHO FAMILY GTPASE"/>
    <property type="match status" value="1"/>
</dbReference>
<dbReference type="Gene3D" id="3.40.50.300">
    <property type="entry name" value="P-loop containing nucleotide triphosphate hydrolases"/>
    <property type="match status" value="1"/>
</dbReference>
<evidence type="ECO:0000256" key="10">
    <source>
        <dbReference type="ARBA" id="ARBA00067968"/>
    </source>
</evidence>
<dbReference type="GO" id="GO:0007264">
    <property type="term" value="P:small GTPase-mediated signal transduction"/>
    <property type="evidence" value="ECO:0007669"/>
    <property type="project" value="InterPro"/>
</dbReference>
<sequence>MNCFASSSTRSQFAPCTSSPIHRKLVVLGDGATGKTSMLTVRSRGYFPTGYEPTVFENYVCEVRVEGKLMELSLWDTAGQEEFDRLRSLSYADTHIVMACFAVNSRVSLENIESKWIPEVAEHCPNVKIVLVALKCDLREDEAYLQKTDGDVITYDEGLEVAKRIRAARYLECSAKHNRGVVEAFDMTASVALTARPRGGGSTGLTGDHLHLGGGGGVVEKLKGGGWGKKKNSGCVVM</sequence>
<dbReference type="NCBIfam" id="TIGR00231">
    <property type="entry name" value="small_GTP"/>
    <property type="match status" value="1"/>
</dbReference>
<evidence type="ECO:0000256" key="2">
    <source>
        <dbReference type="ARBA" id="ARBA00010142"/>
    </source>
</evidence>
<evidence type="ECO:0000256" key="5">
    <source>
        <dbReference type="ARBA" id="ARBA00022741"/>
    </source>
</evidence>
<keyword evidence="6" id="KW-0342">GTP-binding</keyword>
<dbReference type="GO" id="GO:0003924">
    <property type="term" value="F:GTPase activity"/>
    <property type="evidence" value="ECO:0007669"/>
    <property type="project" value="InterPro"/>
</dbReference>
<dbReference type="GO" id="GO:0017157">
    <property type="term" value="P:regulation of exocytosis"/>
    <property type="evidence" value="ECO:0007669"/>
    <property type="project" value="UniProtKB-ARBA"/>
</dbReference>
<keyword evidence="3" id="KW-1003">Cell membrane</keyword>
<dbReference type="PRINTS" id="PR00449">
    <property type="entry name" value="RASTRNSFRMNG"/>
</dbReference>
<comment type="similarity">
    <text evidence="2">Belongs to the small GTPase superfamily. Rho family.</text>
</comment>
<dbReference type="GO" id="GO:0005886">
    <property type="term" value="C:plasma membrane"/>
    <property type="evidence" value="ECO:0007669"/>
    <property type="project" value="UniProtKB-SubCell"/>
</dbReference>
<dbReference type="InterPro" id="IPR005225">
    <property type="entry name" value="Small_GTP-bd"/>
</dbReference>